<accession>A0A4U9VC66</accession>
<dbReference type="RefSeq" id="WP_028069701.1">
    <property type="nucleotide sequence ID" value="NZ_LR590484.1"/>
</dbReference>
<protein>
    <submittedName>
        <fullName evidence="1">Uncharacterized protein</fullName>
    </submittedName>
</protein>
<sequence length="179" mass="21478">MEKIKNIINNYFDRDFFWKHYENGSPKLINIYKRSDKFEQENPDLVNRILDKFHTDFPQYQIKRFRPFIKEDRGINFEVRIGASEVYVIWVSIFNFFLAWKLGNEIPFSSKTYIEQGESNIIDCIYAMVVIPCIDVEWLPREIAYKEIEEFNGANYPGYLEDDEIFNEPIFIVDTLART</sequence>
<dbReference type="GeneID" id="78463594"/>
<gene>
    <name evidence="1" type="ORF">NCTC11429_02898</name>
</gene>
<evidence type="ECO:0000313" key="2">
    <source>
        <dbReference type="Proteomes" id="UP000308196"/>
    </source>
</evidence>
<organism evidence="1 2">
    <name type="scientific">Sphingobacterium thalpophilum</name>
    <dbReference type="NCBI Taxonomy" id="259"/>
    <lineage>
        <taxon>Bacteria</taxon>
        <taxon>Pseudomonadati</taxon>
        <taxon>Bacteroidota</taxon>
        <taxon>Sphingobacteriia</taxon>
        <taxon>Sphingobacteriales</taxon>
        <taxon>Sphingobacteriaceae</taxon>
        <taxon>Sphingobacterium</taxon>
    </lineage>
</organism>
<dbReference type="Proteomes" id="UP000308196">
    <property type="component" value="Chromosome"/>
</dbReference>
<evidence type="ECO:0000313" key="1">
    <source>
        <dbReference type="EMBL" id="VTR43633.1"/>
    </source>
</evidence>
<reference evidence="1 2" key="1">
    <citation type="submission" date="2019-05" db="EMBL/GenBank/DDBJ databases">
        <authorList>
            <consortium name="Pathogen Informatics"/>
        </authorList>
    </citation>
    <scope>NUCLEOTIDE SEQUENCE [LARGE SCALE GENOMIC DNA]</scope>
    <source>
        <strain evidence="1 2">NCTC11429</strain>
    </source>
</reference>
<dbReference type="STRING" id="1123265.GCA_000686625_02578"/>
<dbReference type="EMBL" id="LR590484">
    <property type="protein sequence ID" value="VTR43633.1"/>
    <property type="molecule type" value="Genomic_DNA"/>
</dbReference>
<name>A0A4U9VC66_9SPHI</name>
<proteinExistence type="predicted"/>
<dbReference type="AlphaFoldDB" id="A0A4U9VC66"/>
<dbReference type="KEGG" id="stha:NCTC11429_02898"/>